<dbReference type="Pfam" id="PF00501">
    <property type="entry name" value="AMP-binding"/>
    <property type="match status" value="1"/>
</dbReference>
<dbReference type="SUPFAM" id="SSF47336">
    <property type="entry name" value="ACP-like"/>
    <property type="match status" value="1"/>
</dbReference>
<dbReference type="InterPro" id="IPR000873">
    <property type="entry name" value="AMP-dep_synth/lig_dom"/>
</dbReference>
<dbReference type="SUPFAM" id="SSF56801">
    <property type="entry name" value="Acetyl-CoA synthetase-like"/>
    <property type="match status" value="1"/>
</dbReference>
<evidence type="ECO:0000259" key="2">
    <source>
        <dbReference type="PROSITE" id="PS50075"/>
    </source>
</evidence>
<feature type="region of interest" description="Disordered" evidence="1">
    <location>
        <begin position="590"/>
        <end position="619"/>
    </location>
</feature>
<dbReference type="EMBL" id="PUJU01000015">
    <property type="protein sequence ID" value="NHB87849.1"/>
    <property type="molecule type" value="Genomic_DNA"/>
</dbReference>
<proteinExistence type="predicted"/>
<protein>
    <recommendedName>
        <fullName evidence="2">Carrier domain-containing protein</fullName>
    </recommendedName>
</protein>
<dbReference type="Pfam" id="PF00550">
    <property type="entry name" value="PP-binding"/>
    <property type="match status" value="1"/>
</dbReference>
<name>A0ABX0GIX4_9GAMM</name>
<dbReference type="PANTHER" id="PTHR45527:SF1">
    <property type="entry name" value="FATTY ACID SYNTHASE"/>
    <property type="match status" value="1"/>
</dbReference>
<evidence type="ECO:0000313" key="3">
    <source>
        <dbReference type="EMBL" id="NHB87849.1"/>
    </source>
</evidence>
<dbReference type="InterPro" id="IPR009081">
    <property type="entry name" value="PP-bd_ACP"/>
</dbReference>
<feature type="domain" description="Carrier" evidence="2">
    <location>
        <begin position="511"/>
        <end position="586"/>
    </location>
</feature>
<evidence type="ECO:0000256" key="1">
    <source>
        <dbReference type="SAM" id="MobiDB-lite"/>
    </source>
</evidence>
<dbReference type="PROSITE" id="PS00455">
    <property type="entry name" value="AMP_BINDING"/>
    <property type="match status" value="1"/>
</dbReference>
<dbReference type="PANTHER" id="PTHR45527">
    <property type="entry name" value="NONRIBOSOMAL PEPTIDE SYNTHETASE"/>
    <property type="match status" value="1"/>
</dbReference>
<dbReference type="InterPro" id="IPR036736">
    <property type="entry name" value="ACP-like_sf"/>
</dbReference>
<dbReference type="InterPro" id="IPR025110">
    <property type="entry name" value="AMP-bd_C"/>
</dbReference>
<dbReference type="CDD" id="cd05930">
    <property type="entry name" value="A_NRPS"/>
    <property type="match status" value="1"/>
</dbReference>
<comment type="caution">
    <text evidence="3">The sequence shown here is derived from an EMBL/GenBank/DDBJ whole genome shotgun (WGS) entry which is preliminary data.</text>
</comment>
<dbReference type="InterPro" id="IPR020845">
    <property type="entry name" value="AMP-binding_CS"/>
</dbReference>
<dbReference type="Gene3D" id="2.30.38.10">
    <property type="entry name" value="Luciferase, Domain 3"/>
    <property type="match status" value="1"/>
</dbReference>
<feature type="compositionally biased region" description="Polar residues" evidence="1">
    <location>
        <begin position="590"/>
        <end position="599"/>
    </location>
</feature>
<evidence type="ECO:0000313" key="4">
    <source>
        <dbReference type="Proteomes" id="UP000697802"/>
    </source>
</evidence>
<dbReference type="Proteomes" id="UP000697802">
    <property type="component" value="Unassembled WGS sequence"/>
</dbReference>
<sequence length="619" mass="69751">MHFIQRFLDISHNHPESLAVIENSSEISYRELYERANRLASIIALTGTGNMVGVLMGKSIDYIVSILSIHMSGRIAVPLDSSYPIERLKQMITSVDLSLCLVNQQLNIELAKTLNEQTNQLCINELPMSPANNRDDEITIKLQDKIPSYVVFTSGTTGKPKPVVVPYQTLSTLISWMGKTHQPNGTTLLYATQGFDVSFQEIYSTLCYGGQLLIITDEQKKNLHTLIQLISLRSVTRLFLPTSMLIPFVTFGLHATQPLTDLMQIIVAGEQLKITPAIRQWFKSHSHCQLINHYGPSETHVVMEYQLEGEPNGWPDLPPIGQVIPGNIAYLLDEQFQPVSLGTIGQLYITGQSLALGYHQMKEQTLEKFVIHPKTQQIMYKTGDLCAQNNKGMFEYKGRCDRQFKVRGYRVDLKEIETTVTDSGLVEDCLVVAKQSGMTTLLILYFTAKSSTHDISLTLHAYLAERLPDYMLPSFYKKVTDIPLTQNGKVDIKRLPTIGGVRSQIPLPYVAPQSKLESALSDLAAACFGLDRIGVNDNFMDIGANSLTLISFLAELRYMLSHDFRQTELFEFPTIRLLCNHYQQLNNNNKEQLSNTIRPSNKRKTRTNAIQHIHGKKRG</sequence>
<organism evidence="3 4">
    <name type="scientific">Photorhabdus tasmaniensis</name>
    <dbReference type="NCBI Taxonomy" id="1004159"/>
    <lineage>
        <taxon>Bacteria</taxon>
        <taxon>Pseudomonadati</taxon>
        <taxon>Pseudomonadota</taxon>
        <taxon>Gammaproteobacteria</taxon>
        <taxon>Enterobacterales</taxon>
        <taxon>Morganellaceae</taxon>
        <taxon>Photorhabdus</taxon>
    </lineage>
</organism>
<reference evidence="3 4" key="1">
    <citation type="submission" date="2018-02" db="EMBL/GenBank/DDBJ databases">
        <authorList>
            <person name="Machado R.A."/>
        </authorList>
    </citation>
    <scope>NUCLEOTIDE SEQUENCE [LARGE SCALE GENOMIC DNA]</scope>
    <source>
        <strain evidence="3 4">T327</strain>
    </source>
</reference>
<dbReference type="InterPro" id="IPR045851">
    <property type="entry name" value="AMP-bd_C_sf"/>
</dbReference>
<dbReference type="Gene3D" id="1.10.1200.10">
    <property type="entry name" value="ACP-like"/>
    <property type="match status" value="1"/>
</dbReference>
<keyword evidence="4" id="KW-1185">Reference proteome</keyword>
<dbReference type="Pfam" id="PF13193">
    <property type="entry name" value="AMP-binding_C"/>
    <property type="match status" value="1"/>
</dbReference>
<dbReference type="Gene3D" id="3.30.300.30">
    <property type="match status" value="1"/>
</dbReference>
<dbReference type="PROSITE" id="PS50075">
    <property type="entry name" value="CARRIER"/>
    <property type="match status" value="1"/>
</dbReference>
<gene>
    <name evidence="3" type="ORF">C5471_09090</name>
</gene>
<dbReference type="Gene3D" id="3.40.50.980">
    <property type="match status" value="2"/>
</dbReference>
<accession>A0ABX0GIX4</accession>